<evidence type="ECO:0000313" key="1">
    <source>
        <dbReference type="EMBL" id="VDO79223.1"/>
    </source>
</evidence>
<organism evidence="3">
    <name type="scientific">Haemonchus placei</name>
    <name type="common">Barber's pole worm</name>
    <dbReference type="NCBI Taxonomy" id="6290"/>
    <lineage>
        <taxon>Eukaryota</taxon>
        <taxon>Metazoa</taxon>
        <taxon>Ecdysozoa</taxon>
        <taxon>Nematoda</taxon>
        <taxon>Chromadorea</taxon>
        <taxon>Rhabditida</taxon>
        <taxon>Rhabditina</taxon>
        <taxon>Rhabditomorpha</taxon>
        <taxon>Strongyloidea</taxon>
        <taxon>Trichostrongylidae</taxon>
        <taxon>Haemonchus</taxon>
    </lineage>
</organism>
<reference evidence="1 2" key="2">
    <citation type="submission" date="2018-11" db="EMBL/GenBank/DDBJ databases">
        <authorList>
            <consortium name="Pathogen Informatics"/>
        </authorList>
    </citation>
    <scope>NUCLEOTIDE SEQUENCE [LARGE SCALE GENOMIC DNA]</scope>
    <source>
        <strain evidence="1 2">MHpl1</strain>
    </source>
</reference>
<dbReference type="AlphaFoldDB" id="A0A0N4X5Y6"/>
<dbReference type="OrthoDB" id="5824545at2759"/>
<keyword evidence="2" id="KW-1185">Reference proteome</keyword>
<protein>
    <submittedName>
        <fullName evidence="3">KH_dom_type_1 domain-containing protein</fullName>
    </submittedName>
</protein>
<evidence type="ECO:0000313" key="3">
    <source>
        <dbReference type="WBParaSite" id="HPLM_0001977801-mRNA-1"/>
    </source>
</evidence>
<sequence>MLLDLPRDGDRVEVITSSKTSDEIQRMLGYPESSSTSTIQVSPLRQMAGILIDLIVMIKMKSGGSRTVNMQIECPNFKPKRIRIDGSWHSIV</sequence>
<dbReference type="WBParaSite" id="HPLM_0001977801-mRNA-1">
    <property type="protein sequence ID" value="HPLM_0001977801-mRNA-1"/>
    <property type="gene ID" value="HPLM_0001977801"/>
</dbReference>
<proteinExistence type="predicted"/>
<reference evidence="3" key="1">
    <citation type="submission" date="2017-02" db="UniProtKB">
        <authorList>
            <consortium name="WormBaseParasite"/>
        </authorList>
    </citation>
    <scope>IDENTIFICATION</scope>
</reference>
<name>A0A0N4X5Y6_HAEPC</name>
<evidence type="ECO:0000313" key="2">
    <source>
        <dbReference type="Proteomes" id="UP000268014"/>
    </source>
</evidence>
<gene>
    <name evidence="1" type="ORF">HPLM_LOCUS19770</name>
</gene>
<dbReference type="EMBL" id="UZAF01021573">
    <property type="protein sequence ID" value="VDO79223.1"/>
    <property type="molecule type" value="Genomic_DNA"/>
</dbReference>
<accession>A0A0N4X5Y6</accession>
<dbReference type="Proteomes" id="UP000268014">
    <property type="component" value="Unassembled WGS sequence"/>
</dbReference>